<dbReference type="AlphaFoldDB" id="A0A423LRG9"/>
<dbReference type="EMBL" id="MOBU01000004">
    <property type="protein sequence ID" value="RON70897.1"/>
    <property type="molecule type" value="Genomic_DNA"/>
</dbReference>
<proteinExistence type="predicted"/>
<evidence type="ECO:0000313" key="2">
    <source>
        <dbReference type="Proteomes" id="UP000285757"/>
    </source>
</evidence>
<dbReference type="RefSeq" id="WP_185036951.1">
    <property type="nucleotide sequence ID" value="NZ_MOBU01000004.1"/>
</dbReference>
<organism evidence="1 2">
    <name type="scientific">Pseudomonas fluorescens</name>
    <dbReference type="NCBI Taxonomy" id="294"/>
    <lineage>
        <taxon>Bacteria</taxon>
        <taxon>Pseudomonadati</taxon>
        <taxon>Pseudomonadota</taxon>
        <taxon>Gammaproteobacteria</taxon>
        <taxon>Pseudomonadales</taxon>
        <taxon>Pseudomonadaceae</taxon>
        <taxon>Pseudomonas</taxon>
    </lineage>
</organism>
<comment type="caution">
    <text evidence="1">The sequence shown here is derived from an EMBL/GenBank/DDBJ whole genome shotgun (WGS) entry which is preliminary data.</text>
</comment>
<gene>
    <name evidence="1" type="ORF">BK671_05030</name>
</gene>
<accession>A0A423LRG9</accession>
<evidence type="ECO:0000313" key="1">
    <source>
        <dbReference type="EMBL" id="RON70897.1"/>
    </source>
</evidence>
<name>A0A423LRG9_PSEFL</name>
<reference evidence="1 2" key="1">
    <citation type="submission" date="2016-10" db="EMBL/GenBank/DDBJ databases">
        <title>Comparative genome analysis of multiple Pseudomonas spp. focuses on biocontrol and plant growth promoting traits.</title>
        <authorList>
            <person name="Tao X.-Y."/>
            <person name="Taylor C.G."/>
        </authorList>
    </citation>
    <scope>NUCLEOTIDE SEQUENCE [LARGE SCALE GENOMIC DNA]</scope>
    <source>
        <strain evidence="1 2">24D3</strain>
    </source>
</reference>
<dbReference type="Proteomes" id="UP000285757">
    <property type="component" value="Unassembled WGS sequence"/>
</dbReference>
<sequence length="136" mass="15997">MLIIRDLQLTQFALGTRHQFTQRMCITLRENFPFELQAVDSDNLYKHIEAQLDRAAAYGFDSERDVCLYLNLAVACGWSFDQSPQNAWMHVMLNDQQVSTPSDRIRRLYDEYCHRCEVEENNRLLFSQFEGKTSHA</sequence>
<protein>
    <submittedName>
        <fullName evidence="1">Uncharacterized protein</fullName>
    </submittedName>
</protein>